<evidence type="ECO:0000313" key="2">
    <source>
        <dbReference type="Proteomes" id="UP000230709"/>
    </source>
</evidence>
<dbReference type="STRING" id="595536.GCA_000178815_01533"/>
<dbReference type="EMBL" id="CP023737">
    <property type="protein sequence ID" value="ATQ69606.1"/>
    <property type="molecule type" value="Genomic_DNA"/>
</dbReference>
<accession>A0A2D2D3S3</accession>
<gene>
    <name evidence="1" type="ORF">CQW49_18240</name>
</gene>
<reference evidence="2" key="1">
    <citation type="submission" date="2017-10" db="EMBL/GenBank/DDBJ databases">
        <title>Completed PacBio SMRT sequence of Methylosinus trichosporium OB3b reveals presence of a third large plasmid.</title>
        <authorList>
            <person name="Charles T.C."/>
            <person name="Lynch M.D.J."/>
            <person name="Heil J.R."/>
            <person name="Cheng J."/>
        </authorList>
    </citation>
    <scope>NUCLEOTIDE SEQUENCE [LARGE SCALE GENOMIC DNA]</scope>
    <source>
        <strain evidence="2">OB3b</strain>
    </source>
</reference>
<evidence type="ECO:0000313" key="1">
    <source>
        <dbReference type="EMBL" id="ATQ69606.1"/>
    </source>
</evidence>
<dbReference type="InterPro" id="IPR041881">
    <property type="entry name" value="PqqD_sf"/>
</dbReference>
<dbReference type="Gene3D" id="1.10.10.1150">
    <property type="entry name" value="Coenzyme PQQ synthesis protein D (PqqD)"/>
    <property type="match status" value="1"/>
</dbReference>
<dbReference type="InterPro" id="IPR008792">
    <property type="entry name" value="PQQD"/>
</dbReference>
<dbReference type="AlphaFoldDB" id="A0A2D2D3S3"/>
<dbReference type="Pfam" id="PF05402">
    <property type="entry name" value="PqqD"/>
    <property type="match status" value="1"/>
</dbReference>
<keyword evidence="2" id="KW-1185">Reference proteome</keyword>
<dbReference type="Proteomes" id="UP000230709">
    <property type="component" value="Chromosome"/>
</dbReference>
<protein>
    <submittedName>
        <fullName evidence="1">PqqD family protein</fullName>
    </submittedName>
</protein>
<dbReference type="RefSeq" id="WP_003613766.1">
    <property type="nucleotide sequence ID" value="NZ_ADVE02000001.1"/>
</dbReference>
<organism evidence="1 2">
    <name type="scientific">Methylosinus trichosporium (strain ATCC 35070 / NCIMB 11131 / UNIQEM 75 / OB3b)</name>
    <dbReference type="NCBI Taxonomy" id="595536"/>
    <lineage>
        <taxon>Bacteria</taxon>
        <taxon>Pseudomonadati</taxon>
        <taxon>Pseudomonadota</taxon>
        <taxon>Alphaproteobacteria</taxon>
        <taxon>Hyphomicrobiales</taxon>
        <taxon>Methylocystaceae</taxon>
        <taxon>Methylosinus</taxon>
    </lineage>
</organism>
<sequence>MAIQPTPLAATDTVKRAQFVIEADVDGEIVVLNPDTGACYGLDRIATEIWRELAEPGRVGDICSALLARYDVDRATCETQVRELLEHLRGEGVVELCAKDAR</sequence>
<proteinExistence type="predicted"/>
<dbReference type="KEGG" id="mtw:CQW49_18240"/>
<name>A0A2D2D3S3_METT3</name>